<proteinExistence type="predicted"/>
<dbReference type="KEGG" id="fli:Fleli_2627"/>
<reference evidence="2" key="1">
    <citation type="submission" date="2012-06" db="EMBL/GenBank/DDBJ databases">
        <title>The complete genome of Flexibacter litoralis DSM 6794.</title>
        <authorList>
            <person name="Lucas S."/>
            <person name="Copeland A."/>
            <person name="Lapidus A."/>
            <person name="Glavina del Rio T."/>
            <person name="Dalin E."/>
            <person name="Tice H."/>
            <person name="Bruce D."/>
            <person name="Goodwin L."/>
            <person name="Pitluck S."/>
            <person name="Peters L."/>
            <person name="Ovchinnikova G."/>
            <person name="Lu M."/>
            <person name="Kyrpides N."/>
            <person name="Mavromatis K."/>
            <person name="Ivanova N."/>
            <person name="Brettin T."/>
            <person name="Detter J.C."/>
            <person name="Han C."/>
            <person name="Larimer F."/>
            <person name="Land M."/>
            <person name="Hauser L."/>
            <person name="Markowitz V."/>
            <person name="Cheng J.-F."/>
            <person name="Hugenholtz P."/>
            <person name="Woyke T."/>
            <person name="Wu D."/>
            <person name="Spring S."/>
            <person name="Lang E."/>
            <person name="Kopitz M."/>
            <person name="Brambilla E."/>
            <person name="Klenk H.-P."/>
            <person name="Eisen J.A."/>
        </authorList>
    </citation>
    <scope>NUCLEOTIDE SEQUENCE [LARGE SCALE GENOMIC DNA]</scope>
    <source>
        <strain evidence="2">ATCC 23117 / DSM 6794 / NBRC 15988 / NCIMB 1366 / Sio-4</strain>
    </source>
</reference>
<protein>
    <submittedName>
        <fullName evidence="1">Uncharacterized protein</fullName>
    </submittedName>
</protein>
<dbReference type="EMBL" id="CP003345">
    <property type="protein sequence ID" value="AFM04989.1"/>
    <property type="molecule type" value="Genomic_DNA"/>
</dbReference>
<dbReference type="HOGENOM" id="CLU_3183970_0_0_10"/>
<name>I4AM04_BERLS</name>
<organism evidence="1 2">
    <name type="scientific">Bernardetia litoralis (strain ATCC 23117 / DSM 6794 / NBRC 15988 / NCIMB 1366 / Fx l1 / Sio-4)</name>
    <name type="common">Flexibacter litoralis</name>
    <dbReference type="NCBI Taxonomy" id="880071"/>
    <lineage>
        <taxon>Bacteria</taxon>
        <taxon>Pseudomonadati</taxon>
        <taxon>Bacteroidota</taxon>
        <taxon>Cytophagia</taxon>
        <taxon>Cytophagales</taxon>
        <taxon>Bernardetiaceae</taxon>
        <taxon>Bernardetia</taxon>
    </lineage>
</organism>
<gene>
    <name evidence="1" type="ordered locus">Fleli_2627</name>
</gene>
<keyword evidence="2" id="KW-1185">Reference proteome</keyword>
<dbReference type="STRING" id="880071.Fleli_2627"/>
<dbReference type="Proteomes" id="UP000006054">
    <property type="component" value="Chromosome"/>
</dbReference>
<evidence type="ECO:0000313" key="1">
    <source>
        <dbReference type="EMBL" id="AFM04989.1"/>
    </source>
</evidence>
<evidence type="ECO:0000313" key="2">
    <source>
        <dbReference type="Proteomes" id="UP000006054"/>
    </source>
</evidence>
<dbReference type="AlphaFoldDB" id="I4AM04"/>
<sequence length="46" mass="5456">MFSVSKFCDIIDLTPLKKIRLLRKIKKLTLLKNKIISIKSFKTNYN</sequence>
<accession>I4AM04</accession>